<evidence type="ECO:0000313" key="4">
    <source>
        <dbReference type="EMBL" id="NQX46498.1"/>
    </source>
</evidence>
<name>A0ABX2DPA1_9BACL</name>
<organism evidence="4 5">
    <name type="scientific">Paenibacillus tritici</name>
    <dbReference type="NCBI Taxonomy" id="1873425"/>
    <lineage>
        <taxon>Bacteria</taxon>
        <taxon>Bacillati</taxon>
        <taxon>Bacillota</taxon>
        <taxon>Bacilli</taxon>
        <taxon>Bacillales</taxon>
        <taxon>Paenibacillaceae</taxon>
        <taxon>Paenibacillus</taxon>
    </lineage>
</organism>
<evidence type="ECO:0000256" key="3">
    <source>
        <dbReference type="SAM" id="SignalP"/>
    </source>
</evidence>
<feature type="transmembrane region" description="Helical" evidence="2">
    <location>
        <begin position="232"/>
        <end position="254"/>
    </location>
</feature>
<keyword evidence="2" id="KW-0812">Transmembrane</keyword>
<keyword evidence="2" id="KW-1133">Transmembrane helix</keyword>
<reference evidence="4 5" key="1">
    <citation type="submission" date="2020-05" db="EMBL/GenBank/DDBJ databases">
        <title>Paenibacillus glebae, sp. nov., Paenibacillus humi sp. nov., Paenibacillus pedi sp. nov., Paenibacillus terrestris sp. nov. and Paenibacillus terricola sp. nov., isolated from a forest top soil sample.</title>
        <authorList>
            <person name="Qi S."/>
            <person name="Carlier A."/>
            <person name="Cnockaert M."/>
            <person name="Vandamme P."/>
        </authorList>
    </citation>
    <scope>NUCLEOTIDE SEQUENCE [LARGE SCALE GENOMIC DNA]</scope>
    <source>
        <strain evidence="4 5">LMG 29502</strain>
    </source>
</reference>
<feature type="signal peptide" evidence="3">
    <location>
        <begin position="1"/>
        <end position="25"/>
    </location>
</feature>
<protein>
    <submittedName>
        <fullName evidence="4">Uncharacterized protein</fullName>
    </submittedName>
</protein>
<feature type="compositionally biased region" description="Polar residues" evidence="1">
    <location>
        <begin position="177"/>
        <end position="191"/>
    </location>
</feature>
<keyword evidence="2" id="KW-0472">Membrane</keyword>
<dbReference type="Proteomes" id="UP000711047">
    <property type="component" value="Unassembled WGS sequence"/>
</dbReference>
<dbReference type="RefSeq" id="WP_173134222.1">
    <property type="nucleotide sequence ID" value="NZ_JABMKX010000007.1"/>
</dbReference>
<keyword evidence="5" id="KW-1185">Reference proteome</keyword>
<feature type="region of interest" description="Disordered" evidence="1">
    <location>
        <begin position="177"/>
        <end position="196"/>
    </location>
</feature>
<proteinExistence type="predicted"/>
<sequence>MRKKTLLASIASFLLLLHLLSPIQAQDIAEDVVSFANTQGLSLIKEGLSKDPGGYGYANEAEISEVTVGEGMQIHFIDGAKLRTASDSLLETVTPQESWEFLILSSGVPRSKMVIQKDSNGSYQVTEFGGNPGTLAYAIQSLQAEGSVSEPTLIRERDEYIAAFKKDNQELIIAPQQASSAESKGLSSNSEPQPPENLIDVLQSLQNDSSDNGKDGSGTVASASNADNNTPLIRPIMISILIALAAVFVFWVYFRRRKPSSPM</sequence>
<keyword evidence="3" id="KW-0732">Signal</keyword>
<feature type="region of interest" description="Disordered" evidence="1">
    <location>
        <begin position="206"/>
        <end position="226"/>
    </location>
</feature>
<evidence type="ECO:0000313" key="5">
    <source>
        <dbReference type="Proteomes" id="UP000711047"/>
    </source>
</evidence>
<accession>A0ABX2DPA1</accession>
<feature type="chain" id="PRO_5046168401" evidence="3">
    <location>
        <begin position="26"/>
        <end position="263"/>
    </location>
</feature>
<evidence type="ECO:0000256" key="2">
    <source>
        <dbReference type="SAM" id="Phobius"/>
    </source>
</evidence>
<comment type="caution">
    <text evidence="4">The sequence shown here is derived from an EMBL/GenBank/DDBJ whole genome shotgun (WGS) entry which is preliminary data.</text>
</comment>
<dbReference type="EMBL" id="JABMKX010000007">
    <property type="protein sequence ID" value="NQX46498.1"/>
    <property type="molecule type" value="Genomic_DNA"/>
</dbReference>
<evidence type="ECO:0000256" key="1">
    <source>
        <dbReference type="SAM" id="MobiDB-lite"/>
    </source>
</evidence>
<gene>
    <name evidence="4" type="ORF">HQN87_14240</name>
</gene>